<keyword evidence="1" id="KW-1133">Transmembrane helix</keyword>
<keyword evidence="1" id="KW-0472">Membrane</keyword>
<name>A0A9R1WFX3_LACSA</name>
<evidence type="ECO:0000256" key="1">
    <source>
        <dbReference type="SAM" id="Phobius"/>
    </source>
</evidence>
<dbReference type="AlphaFoldDB" id="A0A9R1WFX3"/>
<dbReference type="Proteomes" id="UP000235145">
    <property type="component" value="Unassembled WGS sequence"/>
</dbReference>
<reference evidence="2 3" key="1">
    <citation type="journal article" date="2017" name="Nat. Commun.">
        <title>Genome assembly with in vitro proximity ligation data and whole-genome triplication in lettuce.</title>
        <authorList>
            <person name="Reyes-Chin-Wo S."/>
            <person name="Wang Z."/>
            <person name="Yang X."/>
            <person name="Kozik A."/>
            <person name="Arikit S."/>
            <person name="Song C."/>
            <person name="Xia L."/>
            <person name="Froenicke L."/>
            <person name="Lavelle D.O."/>
            <person name="Truco M.J."/>
            <person name="Xia R."/>
            <person name="Zhu S."/>
            <person name="Xu C."/>
            <person name="Xu H."/>
            <person name="Xu X."/>
            <person name="Cox K."/>
            <person name="Korf I."/>
            <person name="Meyers B.C."/>
            <person name="Michelmore R.W."/>
        </authorList>
    </citation>
    <scope>NUCLEOTIDE SEQUENCE [LARGE SCALE GENOMIC DNA]</scope>
    <source>
        <strain evidence="3">cv. Salinas</strain>
        <tissue evidence="2">Seedlings</tissue>
    </source>
</reference>
<organism evidence="2 3">
    <name type="scientific">Lactuca sativa</name>
    <name type="common">Garden lettuce</name>
    <dbReference type="NCBI Taxonomy" id="4236"/>
    <lineage>
        <taxon>Eukaryota</taxon>
        <taxon>Viridiplantae</taxon>
        <taxon>Streptophyta</taxon>
        <taxon>Embryophyta</taxon>
        <taxon>Tracheophyta</taxon>
        <taxon>Spermatophyta</taxon>
        <taxon>Magnoliopsida</taxon>
        <taxon>eudicotyledons</taxon>
        <taxon>Gunneridae</taxon>
        <taxon>Pentapetalae</taxon>
        <taxon>asterids</taxon>
        <taxon>campanulids</taxon>
        <taxon>Asterales</taxon>
        <taxon>Asteraceae</taxon>
        <taxon>Cichorioideae</taxon>
        <taxon>Cichorieae</taxon>
        <taxon>Lactucinae</taxon>
        <taxon>Lactuca</taxon>
    </lineage>
</organism>
<accession>A0A9R1WFX3</accession>
<dbReference type="EMBL" id="NBSK02000002">
    <property type="protein sequence ID" value="KAJ0221835.1"/>
    <property type="molecule type" value="Genomic_DNA"/>
</dbReference>
<evidence type="ECO:0000313" key="3">
    <source>
        <dbReference type="Proteomes" id="UP000235145"/>
    </source>
</evidence>
<protein>
    <submittedName>
        <fullName evidence="2">Uncharacterized protein</fullName>
    </submittedName>
</protein>
<dbReference type="OrthoDB" id="1698190at2759"/>
<proteinExistence type="predicted"/>
<comment type="caution">
    <text evidence="2">The sequence shown here is derived from an EMBL/GenBank/DDBJ whole genome shotgun (WGS) entry which is preliminary data.</text>
</comment>
<sequence>MPNNFSYRGNMKNFLQHCVVFFMFLLISSGQLQIYTSLNLFFILIYMDVQIGEASQQPNKDATQRLKKLMVGLRSEFGGHESAIGMWTIVMEDDGDWWRYWRLKMTDGFQIAWRLEAILLGSQRLKGRGERHTQQQKIALFMTRRGRDHRNPYISIFNFFWALHTGYILPLFSTNLAQHITI</sequence>
<keyword evidence="3" id="KW-1185">Reference proteome</keyword>
<keyword evidence="1" id="KW-0812">Transmembrane</keyword>
<gene>
    <name evidence="2" type="ORF">LSAT_V11C200072840</name>
</gene>
<feature type="transmembrane region" description="Helical" evidence="1">
    <location>
        <begin position="152"/>
        <end position="172"/>
    </location>
</feature>
<feature type="transmembrane region" description="Helical" evidence="1">
    <location>
        <begin position="20"/>
        <end position="47"/>
    </location>
</feature>
<evidence type="ECO:0000313" key="2">
    <source>
        <dbReference type="EMBL" id="KAJ0221835.1"/>
    </source>
</evidence>